<dbReference type="Pfam" id="PF00512">
    <property type="entry name" value="HisKA"/>
    <property type="match status" value="1"/>
</dbReference>
<evidence type="ECO:0000256" key="11">
    <source>
        <dbReference type="ARBA" id="ARBA00023136"/>
    </source>
</evidence>
<dbReference type="PRINTS" id="PR00344">
    <property type="entry name" value="BCTRLSENSOR"/>
</dbReference>
<dbReference type="SMART" id="SM00388">
    <property type="entry name" value="HisKA"/>
    <property type="match status" value="1"/>
</dbReference>
<dbReference type="PANTHER" id="PTHR45453">
    <property type="entry name" value="PHOSPHATE REGULON SENSOR PROTEIN PHOR"/>
    <property type="match status" value="1"/>
</dbReference>
<dbReference type="FunFam" id="3.30.565.10:FF:000006">
    <property type="entry name" value="Sensor histidine kinase WalK"/>
    <property type="match status" value="1"/>
</dbReference>
<keyword evidence="16" id="KW-1185">Reference proteome</keyword>
<dbReference type="InterPro" id="IPR050351">
    <property type="entry name" value="BphY/WalK/GraS-like"/>
</dbReference>
<dbReference type="Gene3D" id="3.30.565.10">
    <property type="entry name" value="Histidine kinase-like ATPase, C-terminal domain"/>
    <property type="match status" value="1"/>
</dbReference>
<sequence>MNSAPRVPRAAPSTAGRARGAPYDRRVAWYPGRRGGERGALVARPRDVVPEGVVDVLSVLRASTVLVGPSDDVLRASPTAYAFGLVRDDRLASPELLALVRSVRRDGEIRQQDLELPRGPLGGEKLAVTARVAPLDSGRLVLVLVEDRTESRRIDAVRRDFVANVSHELKTPVGALSLLAEAVVGASDDPDAVRHFARSMHREAGRLADLVQELIDLSRLQGHDPLAAATPVDVDEVVVEAIDRCSLAAGAKGIVVVSGGQDGLQVIGDEGQLVMAVRNLVDNAISYSPPHTRVAVGVRRLDGLVEISVTDQGIGIPEGDLERIFERFYRVDPARSRETGGTGLGLSIVKHIAQNHGGEVVVWSVEGSGSTFTVRLPRAPGSGEEALDDGFDDDDIDDDDIDDDVDDLDDDDDVDGERDERDRVPPSPGPTGADQSTHAPSAEAGTPTPQEAP</sequence>
<dbReference type="GO" id="GO:0004721">
    <property type="term" value="F:phosphoprotein phosphatase activity"/>
    <property type="evidence" value="ECO:0007669"/>
    <property type="project" value="TreeGrafter"/>
</dbReference>
<dbReference type="GO" id="GO:0005886">
    <property type="term" value="C:plasma membrane"/>
    <property type="evidence" value="ECO:0007669"/>
    <property type="project" value="UniProtKB-SubCell"/>
</dbReference>
<dbReference type="InterPro" id="IPR036890">
    <property type="entry name" value="HATPase_C_sf"/>
</dbReference>
<evidence type="ECO:0000256" key="4">
    <source>
        <dbReference type="ARBA" id="ARBA00022475"/>
    </source>
</evidence>
<evidence type="ECO:0000256" key="8">
    <source>
        <dbReference type="ARBA" id="ARBA00022777"/>
    </source>
</evidence>
<dbReference type="EMBL" id="SGXD01000003">
    <property type="protein sequence ID" value="RZS87608.1"/>
    <property type="molecule type" value="Genomic_DNA"/>
</dbReference>
<evidence type="ECO:0000256" key="5">
    <source>
        <dbReference type="ARBA" id="ARBA00022553"/>
    </source>
</evidence>
<name>A0A4Q7NR58_9ACTN</name>
<evidence type="ECO:0000313" key="16">
    <source>
        <dbReference type="Proteomes" id="UP000293638"/>
    </source>
</evidence>
<evidence type="ECO:0000259" key="14">
    <source>
        <dbReference type="PROSITE" id="PS50109"/>
    </source>
</evidence>
<comment type="caution">
    <text evidence="15">The sequence shown here is derived from an EMBL/GenBank/DDBJ whole genome shotgun (WGS) entry which is preliminary data.</text>
</comment>
<dbReference type="GO" id="GO:0016036">
    <property type="term" value="P:cellular response to phosphate starvation"/>
    <property type="evidence" value="ECO:0007669"/>
    <property type="project" value="TreeGrafter"/>
</dbReference>
<proteinExistence type="predicted"/>
<feature type="region of interest" description="Disordered" evidence="13">
    <location>
        <begin position="373"/>
        <end position="453"/>
    </location>
</feature>
<evidence type="ECO:0000256" key="7">
    <source>
        <dbReference type="ARBA" id="ARBA00022741"/>
    </source>
</evidence>
<dbReference type="GO" id="GO:0005524">
    <property type="term" value="F:ATP binding"/>
    <property type="evidence" value="ECO:0007669"/>
    <property type="project" value="UniProtKB-KW"/>
</dbReference>
<organism evidence="15 16">
    <name type="scientific">Motilibacter rhizosphaerae</name>
    <dbReference type="NCBI Taxonomy" id="598652"/>
    <lineage>
        <taxon>Bacteria</taxon>
        <taxon>Bacillati</taxon>
        <taxon>Actinomycetota</taxon>
        <taxon>Actinomycetes</taxon>
        <taxon>Motilibacterales</taxon>
        <taxon>Motilibacteraceae</taxon>
        <taxon>Motilibacter</taxon>
    </lineage>
</organism>
<dbReference type="Pfam" id="PF02518">
    <property type="entry name" value="HATPase_c"/>
    <property type="match status" value="1"/>
</dbReference>
<dbReference type="CDD" id="cd00075">
    <property type="entry name" value="HATPase"/>
    <property type="match status" value="1"/>
</dbReference>
<reference evidence="15 16" key="1">
    <citation type="submission" date="2019-02" db="EMBL/GenBank/DDBJ databases">
        <title>Genomic Encyclopedia of Type Strains, Phase IV (KMG-IV): sequencing the most valuable type-strain genomes for metagenomic binning, comparative biology and taxonomic classification.</title>
        <authorList>
            <person name="Goeker M."/>
        </authorList>
    </citation>
    <scope>NUCLEOTIDE SEQUENCE [LARGE SCALE GENOMIC DNA]</scope>
    <source>
        <strain evidence="15 16">DSM 45622</strain>
    </source>
</reference>
<dbReference type="AlphaFoldDB" id="A0A4Q7NR58"/>
<dbReference type="FunFam" id="1.10.287.130:FF:000008">
    <property type="entry name" value="Two-component sensor histidine kinase"/>
    <property type="match status" value="1"/>
</dbReference>
<keyword evidence="4" id="KW-1003">Cell membrane</keyword>
<dbReference type="Gene3D" id="1.10.287.130">
    <property type="match status" value="1"/>
</dbReference>
<evidence type="ECO:0000256" key="9">
    <source>
        <dbReference type="ARBA" id="ARBA00022840"/>
    </source>
</evidence>
<keyword evidence="8 15" id="KW-0418">Kinase</keyword>
<evidence type="ECO:0000256" key="3">
    <source>
        <dbReference type="ARBA" id="ARBA00012438"/>
    </source>
</evidence>
<dbReference type="PROSITE" id="PS50109">
    <property type="entry name" value="HIS_KIN"/>
    <property type="match status" value="1"/>
</dbReference>
<dbReference type="Proteomes" id="UP000293638">
    <property type="component" value="Unassembled WGS sequence"/>
</dbReference>
<keyword evidence="5" id="KW-0597">Phosphoprotein</keyword>
<keyword evidence="11" id="KW-0472">Membrane</keyword>
<dbReference type="SUPFAM" id="SSF47384">
    <property type="entry name" value="Homodimeric domain of signal transducing histidine kinase"/>
    <property type="match status" value="1"/>
</dbReference>
<dbReference type="InterPro" id="IPR004358">
    <property type="entry name" value="Sig_transdc_His_kin-like_C"/>
</dbReference>
<evidence type="ECO:0000256" key="12">
    <source>
        <dbReference type="ARBA" id="ARBA00039401"/>
    </source>
</evidence>
<evidence type="ECO:0000256" key="2">
    <source>
        <dbReference type="ARBA" id="ARBA00004236"/>
    </source>
</evidence>
<evidence type="ECO:0000256" key="10">
    <source>
        <dbReference type="ARBA" id="ARBA00023012"/>
    </source>
</evidence>
<dbReference type="InterPro" id="IPR005467">
    <property type="entry name" value="His_kinase_dom"/>
</dbReference>
<dbReference type="SMART" id="SM00387">
    <property type="entry name" value="HATPase_c"/>
    <property type="match status" value="1"/>
</dbReference>
<dbReference type="InterPro" id="IPR003661">
    <property type="entry name" value="HisK_dim/P_dom"/>
</dbReference>
<dbReference type="InterPro" id="IPR036097">
    <property type="entry name" value="HisK_dim/P_sf"/>
</dbReference>
<dbReference type="GO" id="GO:0000155">
    <property type="term" value="F:phosphorelay sensor kinase activity"/>
    <property type="evidence" value="ECO:0007669"/>
    <property type="project" value="InterPro"/>
</dbReference>
<dbReference type="SUPFAM" id="SSF55874">
    <property type="entry name" value="ATPase domain of HSP90 chaperone/DNA topoisomerase II/histidine kinase"/>
    <property type="match status" value="1"/>
</dbReference>
<comment type="subcellular location">
    <subcellularLocation>
        <location evidence="2">Cell membrane</location>
    </subcellularLocation>
</comment>
<evidence type="ECO:0000313" key="15">
    <source>
        <dbReference type="EMBL" id="RZS87608.1"/>
    </source>
</evidence>
<gene>
    <name evidence="15" type="ORF">EV189_3042</name>
</gene>
<keyword evidence="9" id="KW-0067">ATP-binding</keyword>
<keyword evidence="7" id="KW-0547">Nucleotide-binding</keyword>
<accession>A0A4Q7NR58</accession>
<feature type="domain" description="Histidine kinase" evidence="14">
    <location>
        <begin position="164"/>
        <end position="380"/>
    </location>
</feature>
<dbReference type="EC" id="2.7.13.3" evidence="3"/>
<protein>
    <recommendedName>
        <fullName evidence="12">Sensor-like histidine kinase SenX3</fullName>
        <ecNumber evidence="3">2.7.13.3</ecNumber>
    </recommendedName>
</protein>
<feature type="compositionally biased region" description="Acidic residues" evidence="13">
    <location>
        <begin position="385"/>
        <end position="417"/>
    </location>
</feature>
<evidence type="ECO:0000256" key="6">
    <source>
        <dbReference type="ARBA" id="ARBA00022679"/>
    </source>
</evidence>
<dbReference type="PANTHER" id="PTHR45453:SF1">
    <property type="entry name" value="PHOSPHATE REGULON SENSOR PROTEIN PHOR"/>
    <property type="match status" value="1"/>
</dbReference>
<keyword evidence="10" id="KW-0902">Two-component regulatory system</keyword>
<dbReference type="InterPro" id="IPR003594">
    <property type="entry name" value="HATPase_dom"/>
</dbReference>
<comment type="catalytic activity">
    <reaction evidence="1">
        <text>ATP + protein L-histidine = ADP + protein N-phospho-L-histidine.</text>
        <dbReference type="EC" id="2.7.13.3"/>
    </reaction>
</comment>
<evidence type="ECO:0000256" key="1">
    <source>
        <dbReference type="ARBA" id="ARBA00000085"/>
    </source>
</evidence>
<dbReference type="CDD" id="cd00082">
    <property type="entry name" value="HisKA"/>
    <property type="match status" value="1"/>
</dbReference>
<keyword evidence="6" id="KW-0808">Transferase</keyword>
<evidence type="ECO:0000256" key="13">
    <source>
        <dbReference type="SAM" id="MobiDB-lite"/>
    </source>
</evidence>